<name>A0A0E9SJR2_ANGAN</name>
<sequence length="13" mass="1690">MVLQYLLRIKYLH</sequence>
<accession>A0A0E9SJR2</accession>
<evidence type="ECO:0000313" key="1">
    <source>
        <dbReference type="EMBL" id="JAH41551.1"/>
    </source>
</evidence>
<reference evidence="1" key="1">
    <citation type="submission" date="2014-11" db="EMBL/GenBank/DDBJ databases">
        <authorList>
            <person name="Amaro Gonzalez C."/>
        </authorList>
    </citation>
    <scope>NUCLEOTIDE SEQUENCE</scope>
</reference>
<dbReference type="EMBL" id="GBXM01067026">
    <property type="protein sequence ID" value="JAH41551.1"/>
    <property type="molecule type" value="Transcribed_RNA"/>
</dbReference>
<reference evidence="1" key="2">
    <citation type="journal article" date="2015" name="Fish Shellfish Immunol.">
        <title>Early steps in the European eel (Anguilla anguilla)-Vibrio vulnificus interaction in the gills: Role of the RtxA13 toxin.</title>
        <authorList>
            <person name="Callol A."/>
            <person name="Pajuelo D."/>
            <person name="Ebbesson L."/>
            <person name="Teles M."/>
            <person name="MacKenzie S."/>
            <person name="Amaro C."/>
        </authorList>
    </citation>
    <scope>NUCLEOTIDE SEQUENCE</scope>
</reference>
<protein>
    <submittedName>
        <fullName evidence="1">Uncharacterized protein</fullName>
    </submittedName>
</protein>
<proteinExistence type="predicted"/>
<organism evidence="1">
    <name type="scientific">Anguilla anguilla</name>
    <name type="common">European freshwater eel</name>
    <name type="synonym">Muraena anguilla</name>
    <dbReference type="NCBI Taxonomy" id="7936"/>
    <lineage>
        <taxon>Eukaryota</taxon>
        <taxon>Metazoa</taxon>
        <taxon>Chordata</taxon>
        <taxon>Craniata</taxon>
        <taxon>Vertebrata</taxon>
        <taxon>Euteleostomi</taxon>
        <taxon>Actinopterygii</taxon>
        <taxon>Neopterygii</taxon>
        <taxon>Teleostei</taxon>
        <taxon>Anguilliformes</taxon>
        <taxon>Anguillidae</taxon>
        <taxon>Anguilla</taxon>
    </lineage>
</organism>